<accession>A0A2A4YKI4</accession>
<evidence type="ECO:0000259" key="1">
    <source>
        <dbReference type="Pfam" id="PF00483"/>
    </source>
</evidence>
<dbReference type="Gene3D" id="3.90.550.10">
    <property type="entry name" value="Spore Coat Polysaccharide Biosynthesis Protein SpsA, Chain A"/>
    <property type="match status" value="1"/>
</dbReference>
<dbReference type="GO" id="GO:0009298">
    <property type="term" value="P:GDP-mannose biosynthetic process"/>
    <property type="evidence" value="ECO:0007669"/>
    <property type="project" value="TreeGrafter"/>
</dbReference>
<dbReference type="InterPro" id="IPR029044">
    <property type="entry name" value="Nucleotide-diphossugar_trans"/>
</dbReference>
<comment type="caution">
    <text evidence="3">The sequence shown here is derived from an EMBL/GenBank/DDBJ whole genome shotgun (WGS) entry which is preliminary data.</text>
</comment>
<dbReference type="InterPro" id="IPR051161">
    <property type="entry name" value="Mannose-6P_isomerase_type2"/>
</dbReference>
<reference evidence="4" key="1">
    <citation type="submission" date="2017-08" db="EMBL/GenBank/DDBJ databases">
        <title>A dynamic microbial community with high functional redundancy inhabits the cold, oxic subseafloor aquifer.</title>
        <authorList>
            <person name="Tully B.J."/>
            <person name="Wheat C.G."/>
            <person name="Glazer B.T."/>
            <person name="Huber J.A."/>
        </authorList>
    </citation>
    <scope>NUCLEOTIDE SEQUENCE [LARGE SCALE GENOMIC DNA]</scope>
</reference>
<evidence type="ECO:0000259" key="2">
    <source>
        <dbReference type="Pfam" id="PF22640"/>
    </source>
</evidence>
<dbReference type="AlphaFoldDB" id="A0A2A4YKI4"/>
<keyword evidence="3" id="KW-0808">Transferase</keyword>
<gene>
    <name evidence="3" type="primary">cpsB</name>
    <name evidence="3" type="ORF">COB11_03165</name>
</gene>
<name>A0A2A4YKI4_UNCAE</name>
<dbReference type="InterPro" id="IPR005835">
    <property type="entry name" value="NTP_transferase_dom"/>
</dbReference>
<feature type="domain" description="Nucleotidyl transferase" evidence="1">
    <location>
        <begin position="3"/>
        <end position="276"/>
    </location>
</feature>
<sequence length="353" mass="40395">MKIIILAGGMGNRLWPVSKKSSPKHLLHFGDGESLLKRTVKRFVEKGFSDDLFIITNTEYASQTKQHLRDFAPDLENRILVEPLSRNTAPAAGWSIRHLLITNKAKVSDEVLIVPCDHVFSNEDKLIEQIIGVKPDQLGDSILSFGISATRPETGFGYIRATEHDGPYFHVDSFIEKPNRLLAEKFAGNDDWYWNTGIYLFKIKIFLEEIKQYEPALFHFMNVESHHEDYVYRSLTSISLDNAIMEKTNKLKMIKLRDVGWSDVGTWDSIYRLLDKDDNGNVKIGNILEKDTKNCLFLGNKKLISAIGIEDLVVIETDEVVFISKREQTQKVKELIKDLHELKSTESPLRRSS</sequence>
<dbReference type="PANTHER" id="PTHR46390:SF1">
    <property type="entry name" value="MANNOSE-1-PHOSPHATE GUANYLYLTRANSFERASE"/>
    <property type="match status" value="1"/>
</dbReference>
<keyword evidence="3" id="KW-0548">Nucleotidyltransferase</keyword>
<evidence type="ECO:0000313" key="4">
    <source>
        <dbReference type="Proteomes" id="UP000217838"/>
    </source>
</evidence>
<evidence type="ECO:0000313" key="3">
    <source>
        <dbReference type="EMBL" id="PCI94989.1"/>
    </source>
</evidence>
<dbReference type="GO" id="GO:0016853">
    <property type="term" value="F:isomerase activity"/>
    <property type="evidence" value="ECO:0007669"/>
    <property type="project" value="UniProtKB-KW"/>
</dbReference>
<dbReference type="PANTHER" id="PTHR46390">
    <property type="entry name" value="MANNOSE-1-PHOSPHATE GUANYLYLTRANSFERASE"/>
    <property type="match status" value="1"/>
</dbReference>
<dbReference type="Pfam" id="PF22640">
    <property type="entry name" value="ManC_GMP_beta-helix"/>
    <property type="match status" value="1"/>
</dbReference>
<dbReference type="Pfam" id="PF00483">
    <property type="entry name" value="NTP_transferase"/>
    <property type="match status" value="1"/>
</dbReference>
<dbReference type="SUPFAM" id="SSF159283">
    <property type="entry name" value="Guanosine diphospho-D-mannose pyrophosphorylase/mannose-6-phosphate isomerase linker domain"/>
    <property type="match status" value="1"/>
</dbReference>
<organism evidence="3 4">
    <name type="scientific">Aerophobetes bacterium</name>
    <dbReference type="NCBI Taxonomy" id="2030807"/>
    <lineage>
        <taxon>Bacteria</taxon>
        <taxon>Candidatus Aerophobota</taxon>
    </lineage>
</organism>
<dbReference type="SUPFAM" id="SSF53448">
    <property type="entry name" value="Nucleotide-diphospho-sugar transferases"/>
    <property type="match status" value="1"/>
</dbReference>
<dbReference type="EC" id="2.7.7.13" evidence="3"/>
<keyword evidence="3" id="KW-0413">Isomerase</keyword>
<dbReference type="InterPro" id="IPR054566">
    <property type="entry name" value="ManC/GMP-like_b-helix"/>
</dbReference>
<dbReference type="GO" id="GO:0004475">
    <property type="term" value="F:mannose-1-phosphate guanylyltransferase (GTP) activity"/>
    <property type="evidence" value="ECO:0007669"/>
    <property type="project" value="UniProtKB-EC"/>
</dbReference>
<protein>
    <submittedName>
        <fullName evidence="3">Mannose-1-phosphate guanylyltransferase/mannose-6-phosphate isomerase</fullName>
        <ecNumber evidence="3">2.7.7.13</ecNumber>
    </submittedName>
</protein>
<dbReference type="EMBL" id="NVUU01000030">
    <property type="protein sequence ID" value="PCI94989.1"/>
    <property type="molecule type" value="Genomic_DNA"/>
</dbReference>
<feature type="domain" description="MannoseP isomerase/GMP-like beta-helix" evidence="2">
    <location>
        <begin position="287"/>
        <end position="339"/>
    </location>
</feature>
<dbReference type="Proteomes" id="UP000217838">
    <property type="component" value="Unassembled WGS sequence"/>
</dbReference>
<proteinExistence type="predicted"/>